<proteinExistence type="predicted"/>
<keyword evidence="2" id="KW-1185">Reference proteome</keyword>
<comment type="caution">
    <text evidence="1">The sequence shown here is derived from an EMBL/GenBank/DDBJ whole genome shotgun (WGS) entry which is preliminary data.</text>
</comment>
<sequence length="58" mass="6511">MLQVKDGDLIEFSGGGLRSTNTFMSLVSCQNPIEILGKSRVLEFDLLVVLFFLRTFVD</sequence>
<dbReference type="Proteomes" id="UP000631114">
    <property type="component" value="Unassembled WGS sequence"/>
</dbReference>
<evidence type="ECO:0000313" key="1">
    <source>
        <dbReference type="EMBL" id="KAF9607717.1"/>
    </source>
</evidence>
<dbReference type="EMBL" id="JADFTS010000005">
    <property type="protein sequence ID" value="KAF9607717.1"/>
    <property type="molecule type" value="Genomic_DNA"/>
</dbReference>
<gene>
    <name evidence="1" type="ORF">IFM89_038601</name>
</gene>
<protein>
    <submittedName>
        <fullName evidence="1">Uncharacterized protein</fullName>
    </submittedName>
</protein>
<evidence type="ECO:0000313" key="2">
    <source>
        <dbReference type="Proteomes" id="UP000631114"/>
    </source>
</evidence>
<organism evidence="1 2">
    <name type="scientific">Coptis chinensis</name>
    <dbReference type="NCBI Taxonomy" id="261450"/>
    <lineage>
        <taxon>Eukaryota</taxon>
        <taxon>Viridiplantae</taxon>
        <taxon>Streptophyta</taxon>
        <taxon>Embryophyta</taxon>
        <taxon>Tracheophyta</taxon>
        <taxon>Spermatophyta</taxon>
        <taxon>Magnoliopsida</taxon>
        <taxon>Ranunculales</taxon>
        <taxon>Ranunculaceae</taxon>
        <taxon>Coptidoideae</taxon>
        <taxon>Coptis</taxon>
    </lineage>
</organism>
<name>A0A835LWM9_9MAGN</name>
<accession>A0A835LWM9</accession>
<reference evidence="1 2" key="1">
    <citation type="submission" date="2020-10" db="EMBL/GenBank/DDBJ databases">
        <title>The Coptis chinensis genome and diversification of protoberbering-type alkaloids.</title>
        <authorList>
            <person name="Wang B."/>
            <person name="Shu S."/>
            <person name="Song C."/>
            <person name="Liu Y."/>
        </authorList>
    </citation>
    <scope>NUCLEOTIDE SEQUENCE [LARGE SCALE GENOMIC DNA]</scope>
    <source>
        <strain evidence="1">HL-2020</strain>
        <tissue evidence="1">Leaf</tissue>
    </source>
</reference>
<dbReference type="PROSITE" id="PS51257">
    <property type="entry name" value="PROKAR_LIPOPROTEIN"/>
    <property type="match status" value="1"/>
</dbReference>
<dbReference type="AlphaFoldDB" id="A0A835LWM9"/>